<dbReference type="InterPro" id="IPR012347">
    <property type="entry name" value="Ferritin-like"/>
</dbReference>
<protein>
    <recommendedName>
        <fullName evidence="2">DUF4439 domain-containing protein</fullName>
    </recommendedName>
</protein>
<proteinExistence type="predicted"/>
<reference evidence="3" key="1">
    <citation type="submission" date="2021-01" db="EMBL/GenBank/DDBJ databases">
        <title>Whole genome shotgun sequence of Sinosporangium siamense NBRC 109515.</title>
        <authorList>
            <person name="Komaki H."/>
            <person name="Tamura T."/>
        </authorList>
    </citation>
    <scope>NUCLEOTIDE SEQUENCE</scope>
    <source>
        <strain evidence="3">NBRC 109515</strain>
    </source>
</reference>
<feature type="domain" description="DUF4439" evidence="2">
    <location>
        <begin position="44"/>
        <end position="173"/>
    </location>
</feature>
<dbReference type="Pfam" id="PF14530">
    <property type="entry name" value="DUF4439"/>
    <property type="match status" value="1"/>
</dbReference>
<dbReference type="Gene3D" id="1.20.1260.10">
    <property type="match status" value="1"/>
</dbReference>
<evidence type="ECO:0000259" key="2">
    <source>
        <dbReference type="Pfam" id="PF14530"/>
    </source>
</evidence>
<feature type="region of interest" description="Disordered" evidence="1">
    <location>
        <begin position="1"/>
        <end position="33"/>
    </location>
</feature>
<evidence type="ECO:0000313" key="3">
    <source>
        <dbReference type="EMBL" id="GII89833.1"/>
    </source>
</evidence>
<comment type="caution">
    <text evidence="3">The sequence shown here is derived from an EMBL/GenBank/DDBJ whole genome shotgun (WGS) entry which is preliminary data.</text>
</comment>
<name>A0A919R9I7_9ACTN</name>
<evidence type="ECO:0000313" key="4">
    <source>
        <dbReference type="Proteomes" id="UP000606172"/>
    </source>
</evidence>
<dbReference type="Proteomes" id="UP000606172">
    <property type="component" value="Unassembled WGS sequence"/>
</dbReference>
<dbReference type="AlphaFoldDB" id="A0A919R9I7"/>
<keyword evidence="4" id="KW-1185">Reference proteome</keyword>
<dbReference type="CDD" id="cd00657">
    <property type="entry name" value="Ferritin_like"/>
    <property type="match status" value="1"/>
</dbReference>
<feature type="compositionally biased region" description="Polar residues" evidence="1">
    <location>
        <begin position="1"/>
        <end position="10"/>
    </location>
</feature>
<sequence length="174" mass="17673">MSAAGTGTVNTGVSTPGTGTASAASGVSTAGTASSTGAVNTAQALDKALAAEHAAVYAYGVVAARAKGRTKILATAAFDAHRARRDDLRAMITTRGGTPPEAEAAYTLPVIPANEREATDLATSVEDGITAAYLELTAVDDPVIRRQAALAMQESATRRFSFRPEIPKALPGLS</sequence>
<dbReference type="SUPFAM" id="SSF47240">
    <property type="entry name" value="Ferritin-like"/>
    <property type="match status" value="1"/>
</dbReference>
<dbReference type="EMBL" id="BOOW01000001">
    <property type="protein sequence ID" value="GII89833.1"/>
    <property type="molecule type" value="Genomic_DNA"/>
</dbReference>
<evidence type="ECO:0000256" key="1">
    <source>
        <dbReference type="SAM" id="MobiDB-lite"/>
    </source>
</evidence>
<dbReference type="InterPro" id="IPR009078">
    <property type="entry name" value="Ferritin-like_SF"/>
</dbReference>
<organism evidence="3 4">
    <name type="scientific">Sinosporangium siamense</name>
    <dbReference type="NCBI Taxonomy" id="1367973"/>
    <lineage>
        <taxon>Bacteria</taxon>
        <taxon>Bacillati</taxon>
        <taxon>Actinomycetota</taxon>
        <taxon>Actinomycetes</taxon>
        <taxon>Streptosporangiales</taxon>
        <taxon>Streptosporangiaceae</taxon>
        <taxon>Sinosporangium</taxon>
    </lineage>
</organism>
<feature type="compositionally biased region" description="Low complexity" evidence="1">
    <location>
        <begin position="11"/>
        <end position="33"/>
    </location>
</feature>
<dbReference type="InterPro" id="IPR029447">
    <property type="entry name" value="DUF4439"/>
</dbReference>
<gene>
    <name evidence="3" type="ORF">Ssi02_00640</name>
</gene>
<accession>A0A919R9I7</accession>